<dbReference type="InterPro" id="IPR052929">
    <property type="entry name" value="RNase_H-like_EbsB-rel"/>
</dbReference>
<name>A0ABD3C6Z9_9LAMI</name>
<evidence type="ECO:0000313" key="2">
    <source>
        <dbReference type="Proteomes" id="UP001632038"/>
    </source>
</evidence>
<dbReference type="Proteomes" id="UP001632038">
    <property type="component" value="Unassembled WGS sequence"/>
</dbReference>
<evidence type="ECO:0000313" key="1">
    <source>
        <dbReference type="EMBL" id="KAL3625347.1"/>
    </source>
</evidence>
<comment type="caution">
    <text evidence="1">The sequence shown here is derived from an EMBL/GenBank/DDBJ whole genome shotgun (WGS) entry which is preliminary data.</text>
</comment>
<evidence type="ECO:0008006" key="3">
    <source>
        <dbReference type="Google" id="ProtNLM"/>
    </source>
</evidence>
<protein>
    <recommendedName>
        <fullName evidence="3">RNase H type-1 domain-containing protein</fullName>
    </recommendedName>
</protein>
<dbReference type="EMBL" id="JAVIJP010000052">
    <property type="protein sequence ID" value="KAL3625347.1"/>
    <property type="molecule type" value="Genomic_DNA"/>
</dbReference>
<dbReference type="PANTHER" id="PTHR47074">
    <property type="entry name" value="BNAC02G40300D PROTEIN"/>
    <property type="match status" value="1"/>
</dbReference>
<organism evidence="1 2">
    <name type="scientific">Castilleja foliolosa</name>
    <dbReference type="NCBI Taxonomy" id="1961234"/>
    <lineage>
        <taxon>Eukaryota</taxon>
        <taxon>Viridiplantae</taxon>
        <taxon>Streptophyta</taxon>
        <taxon>Embryophyta</taxon>
        <taxon>Tracheophyta</taxon>
        <taxon>Spermatophyta</taxon>
        <taxon>Magnoliopsida</taxon>
        <taxon>eudicotyledons</taxon>
        <taxon>Gunneridae</taxon>
        <taxon>Pentapetalae</taxon>
        <taxon>asterids</taxon>
        <taxon>lamiids</taxon>
        <taxon>Lamiales</taxon>
        <taxon>Orobanchaceae</taxon>
        <taxon>Pedicularideae</taxon>
        <taxon>Castillejinae</taxon>
        <taxon>Castilleja</taxon>
    </lineage>
</organism>
<accession>A0ABD3C6Z9</accession>
<proteinExistence type="predicted"/>
<gene>
    <name evidence="1" type="ORF">CASFOL_030801</name>
</gene>
<dbReference type="AlphaFoldDB" id="A0ABD3C6Z9"/>
<sequence length="179" mass="20209">MLGPIIFDIFSFQISIISNHLSKLFKSIFSNKLFQSDLTRLEFLLFNVVLFDHIWFYRNSITHDASSHSVQELVNNISNKANMHWLTMVQSIQTRSSNNYKWSPPPAGWSKINVDSTFSMDSAFAGAIITNELGTVLRAASNHHTCLDATSAECLAILDACKIISELKMDKKSFLNLFA</sequence>
<reference evidence="2" key="1">
    <citation type="journal article" date="2024" name="IScience">
        <title>Strigolactones Initiate the Formation of Haustorium-like Structures in Castilleja.</title>
        <authorList>
            <person name="Buerger M."/>
            <person name="Peterson D."/>
            <person name="Chory J."/>
        </authorList>
    </citation>
    <scope>NUCLEOTIDE SEQUENCE [LARGE SCALE GENOMIC DNA]</scope>
</reference>
<keyword evidence="2" id="KW-1185">Reference proteome</keyword>
<dbReference type="PANTHER" id="PTHR47074:SF11">
    <property type="entry name" value="REVERSE TRANSCRIPTASE-LIKE PROTEIN"/>
    <property type="match status" value="1"/>
</dbReference>